<comment type="cofactor">
    <cofactor evidence="5">
        <name>Zn(2+)</name>
        <dbReference type="ChEBI" id="CHEBI:29105"/>
    </cofactor>
    <text evidence="5">Binds 1 zinc ion per subunit.</text>
</comment>
<feature type="binding site" evidence="5">
    <location>
        <position position="363"/>
    </location>
    <ligand>
        <name>Zn(2+)</name>
        <dbReference type="ChEBI" id="CHEBI:29105"/>
    </ligand>
</feature>
<reference evidence="8 9" key="1">
    <citation type="submission" date="2024-09" db="EMBL/GenBank/DDBJ databases">
        <title>Itraconazole resistance in Madurella fahalii resulting from another homologue of gene encoding cytochrome P450 14-alpha sterol demethylase (CYP51).</title>
        <authorList>
            <person name="Yoshioka I."/>
            <person name="Fahal A.H."/>
            <person name="Kaneko S."/>
            <person name="Yaguchi T."/>
        </authorList>
    </citation>
    <scope>NUCLEOTIDE SEQUENCE [LARGE SCALE GENOMIC DNA]</scope>
    <source>
        <strain evidence="8 9">IFM 68171</strain>
    </source>
</reference>
<comment type="function">
    <text evidence="5">Non-catalytic subunit of the queuine tRNA-ribosyltransferase (TGT) that catalyzes the base-exchange of a guanine (G) residue with queuine (Q) at position 34 (anticodon wobble position) in tRNAs with GU(N) anticodons (tRNA-Asp, -Asn, -His and -Tyr), resulting in the hypermodified nucleoside queuosine (7-(((4,5-cis-dihydroxy-2-cyclopenten-1-yl)amino)methyl)-7-deazaguanosine).</text>
</comment>
<evidence type="ECO:0000313" key="8">
    <source>
        <dbReference type="EMBL" id="GAB1314068.1"/>
    </source>
</evidence>
<evidence type="ECO:0000256" key="1">
    <source>
        <dbReference type="ARBA" id="ARBA00022490"/>
    </source>
</evidence>
<dbReference type="Gene3D" id="3.20.20.105">
    <property type="entry name" value="Queuine tRNA-ribosyltransferase-like"/>
    <property type="match status" value="1"/>
</dbReference>
<comment type="caution">
    <text evidence="8">The sequence shown here is derived from an EMBL/GenBank/DDBJ whole genome shotgun (WGS) entry which is preliminary data.</text>
</comment>
<keyword evidence="1 5" id="KW-0963">Cytoplasm</keyword>
<dbReference type="PANTHER" id="PTHR46064:SF1">
    <property type="entry name" value="QUEUINE TRNA-RIBOSYLTRANSFERASE ACCESSORY SUBUNIT 2"/>
    <property type="match status" value="1"/>
</dbReference>
<keyword evidence="9" id="KW-1185">Reference proteome</keyword>
<evidence type="ECO:0000256" key="5">
    <source>
        <dbReference type="HAMAP-Rule" id="MF_03043"/>
    </source>
</evidence>
<feature type="binding site" evidence="5">
    <location>
        <position position="368"/>
    </location>
    <ligand>
        <name>Zn(2+)</name>
        <dbReference type="ChEBI" id="CHEBI:29105"/>
    </ligand>
</feature>
<evidence type="ECO:0000256" key="6">
    <source>
        <dbReference type="SAM" id="MobiDB-lite"/>
    </source>
</evidence>
<feature type="region of interest" description="Disordered" evidence="6">
    <location>
        <begin position="311"/>
        <end position="342"/>
    </location>
</feature>
<sequence length="496" mass="53378">MTVDTQHIESGAMRFELLGAALKDGATARLGRLAFAGRRAIDTPNYIGITSRGALPHLTPDNVGKHLQVSGAYMALEDFIEKPQQNSKRVPPIYSALTTTKHPTPLHGFTAMPSSVTTVLSARRLPAVPSPAGNTNNSISVFTSTGFQVLTTKEYLSAIQTLKPDIAIPPADLTHSAITPNSKRALRMAERTDEWVFEWFSELPPDTTTCTFAPVLPIAYSIQWEYLSRLAEDYLGSSQLSGLAVYDADVVADLASFCPSLVPLPRLSVAAPATPHHILRQIALGIDVFTIPFVNTASDAGLALDFRFPPTPSPSAPPNSSASSSSSSSSSPPPPSDAQPRPLAIDLSLAPHATSLAPLSDACRCYACTTHHRAYIHHLLSAREMLGWTLLQIHNHAVVSEFFAGARAALSRGEEHFEQGRRQFALAYEPEFPEGLGERPRARGYQYKSAGGGEGKRNKPAWGKLGAEGDSGKETPVVPVEGAEELEERGFAEIQN</sequence>
<dbReference type="InterPro" id="IPR050852">
    <property type="entry name" value="Queuine_tRNA-ribosyltrfase"/>
</dbReference>
<dbReference type="InterPro" id="IPR028592">
    <property type="entry name" value="QTRTD1"/>
</dbReference>
<dbReference type="InterPro" id="IPR002616">
    <property type="entry name" value="tRNA_ribo_trans-like"/>
</dbReference>
<comment type="similarity">
    <text evidence="5">Belongs to the queuine tRNA-ribosyltransferase family. QTRT2 subfamily.</text>
</comment>
<evidence type="ECO:0000256" key="4">
    <source>
        <dbReference type="ARBA" id="ARBA00022833"/>
    </source>
</evidence>
<evidence type="ECO:0000259" key="7">
    <source>
        <dbReference type="Pfam" id="PF01702"/>
    </source>
</evidence>
<dbReference type="PANTHER" id="PTHR46064">
    <property type="entry name" value="QUEUINE TRNA-RIBOSYLTRANSFERASE ACCESSORY SUBUNIT 2"/>
    <property type="match status" value="1"/>
</dbReference>
<organism evidence="8 9">
    <name type="scientific">Madurella fahalii</name>
    <dbReference type="NCBI Taxonomy" id="1157608"/>
    <lineage>
        <taxon>Eukaryota</taxon>
        <taxon>Fungi</taxon>
        <taxon>Dikarya</taxon>
        <taxon>Ascomycota</taxon>
        <taxon>Pezizomycotina</taxon>
        <taxon>Sordariomycetes</taxon>
        <taxon>Sordariomycetidae</taxon>
        <taxon>Sordariales</taxon>
        <taxon>Sordariales incertae sedis</taxon>
        <taxon>Madurella</taxon>
    </lineage>
</organism>
<dbReference type="GeneID" id="98175021"/>
<keyword evidence="4 5" id="KW-0862">Zinc</keyword>
<dbReference type="HAMAP" id="MF_03043">
    <property type="entry name" value="QTRT2"/>
    <property type="match status" value="1"/>
</dbReference>
<feature type="domain" description="tRNA-guanine(15) transglycosylase-like" evidence="7">
    <location>
        <begin position="27"/>
        <end position="428"/>
    </location>
</feature>
<dbReference type="Pfam" id="PF01702">
    <property type="entry name" value="TGT"/>
    <property type="match status" value="1"/>
</dbReference>
<evidence type="ECO:0000313" key="9">
    <source>
        <dbReference type="Proteomes" id="UP001628179"/>
    </source>
</evidence>
<dbReference type="EMBL" id="BAAFSV010000002">
    <property type="protein sequence ID" value="GAB1314068.1"/>
    <property type="molecule type" value="Genomic_DNA"/>
</dbReference>
<evidence type="ECO:0000256" key="3">
    <source>
        <dbReference type="ARBA" id="ARBA00022723"/>
    </source>
</evidence>
<accession>A0ABQ0G8H2</accession>
<dbReference type="Proteomes" id="UP001628179">
    <property type="component" value="Unassembled WGS sequence"/>
</dbReference>
<protein>
    <recommendedName>
        <fullName evidence="5">Queuine tRNA-ribosyltransferase accessory subunit 2</fullName>
    </recommendedName>
    <alternativeName>
        <fullName evidence="5">Queuine tRNA-ribosyltransferase domain-containing protein 1</fullName>
    </alternativeName>
</protein>
<feature type="binding site" evidence="5">
    <location>
        <position position="394"/>
    </location>
    <ligand>
        <name>Zn(2+)</name>
        <dbReference type="ChEBI" id="CHEBI:29105"/>
    </ligand>
</feature>
<name>A0ABQ0G8H2_9PEZI</name>
<dbReference type="InterPro" id="IPR036511">
    <property type="entry name" value="TGT-like_sf"/>
</dbReference>
<comment type="subcellular location">
    <subcellularLocation>
        <location evidence="5">Cytoplasm</location>
    </subcellularLocation>
</comment>
<proteinExistence type="inferred from homology"/>
<dbReference type="SUPFAM" id="SSF51713">
    <property type="entry name" value="tRNA-guanine transglycosylase"/>
    <property type="match status" value="1"/>
</dbReference>
<evidence type="ECO:0000256" key="2">
    <source>
        <dbReference type="ARBA" id="ARBA00022694"/>
    </source>
</evidence>
<feature type="compositionally biased region" description="Low complexity" evidence="6">
    <location>
        <begin position="318"/>
        <end position="330"/>
    </location>
</feature>
<feature type="region of interest" description="Disordered" evidence="6">
    <location>
        <begin position="438"/>
        <end position="496"/>
    </location>
</feature>
<keyword evidence="3 5" id="KW-0479">Metal-binding</keyword>
<gene>
    <name evidence="8" type="ORF">MFIFM68171_04278</name>
</gene>
<dbReference type="RefSeq" id="XP_070915799.1">
    <property type="nucleotide sequence ID" value="XM_071059698.1"/>
</dbReference>
<keyword evidence="2 5" id="KW-0819">tRNA processing</keyword>
<comment type="subunit">
    <text evidence="5">Heterodimer of a catalytic subunit and an accessory subunit.</text>
</comment>
<feature type="binding site" evidence="5">
    <location>
        <position position="365"/>
    </location>
    <ligand>
        <name>Zn(2+)</name>
        <dbReference type="ChEBI" id="CHEBI:29105"/>
    </ligand>
</feature>